<dbReference type="Gene3D" id="3.40.50.10210">
    <property type="match status" value="1"/>
</dbReference>
<evidence type="ECO:0000313" key="10">
    <source>
        <dbReference type="EMBL" id="PMP78634.1"/>
    </source>
</evidence>
<comment type="catalytic activity">
    <reaction evidence="9">
        <text>5,6-dimethylbenzimidazole + nicotinate beta-D-ribonucleotide = alpha-ribazole 5'-phosphate + nicotinate + H(+)</text>
        <dbReference type="Rhea" id="RHEA:11196"/>
        <dbReference type="ChEBI" id="CHEBI:15378"/>
        <dbReference type="ChEBI" id="CHEBI:15890"/>
        <dbReference type="ChEBI" id="CHEBI:32544"/>
        <dbReference type="ChEBI" id="CHEBI:57502"/>
        <dbReference type="ChEBI" id="CHEBI:57918"/>
        <dbReference type="EC" id="2.4.2.21"/>
    </reaction>
</comment>
<evidence type="ECO:0000256" key="2">
    <source>
        <dbReference type="ARBA" id="ARBA00007110"/>
    </source>
</evidence>
<comment type="similarity">
    <text evidence="2">Belongs to the CobT family.</text>
</comment>
<evidence type="ECO:0000256" key="8">
    <source>
        <dbReference type="ARBA" id="ARBA00030686"/>
    </source>
</evidence>
<evidence type="ECO:0000256" key="7">
    <source>
        <dbReference type="ARBA" id="ARBA00022679"/>
    </source>
</evidence>
<dbReference type="Gene3D" id="1.10.1610.10">
    <property type="match status" value="1"/>
</dbReference>
<dbReference type="UniPathway" id="UPA00061">
    <property type="reaction ID" value="UER00516"/>
</dbReference>
<keyword evidence="7 10" id="KW-0808">Transferase</keyword>
<keyword evidence="5" id="KW-0169">Cobalamin biosynthesis</keyword>
<evidence type="ECO:0000256" key="4">
    <source>
        <dbReference type="ARBA" id="ARBA00015486"/>
    </source>
</evidence>
<dbReference type="InterPro" id="IPR036087">
    <property type="entry name" value="Nict_dMeBzImd_PRibTrfase_sf"/>
</dbReference>
<dbReference type="GO" id="GO:0008939">
    <property type="term" value="F:nicotinate-nucleotide-dimethylbenzimidazole phosphoribosyltransferase activity"/>
    <property type="evidence" value="ECO:0007669"/>
    <property type="project" value="UniProtKB-EC"/>
</dbReference>
<reference evidence="10 11" key="1">
    <citation type="submission" date="2018-01" db="EMBL/GenBank/DDBJ databases">
        <title>Metagenomic assembled genomes from two thermal pools in the Uzon Caldera, Kamchatka, Russia.</title>
        <authorList>
            <person name="Wilkins L."/>
            <person name="Ettinger C."/>
        </authorList>
    </citation>
    <scope>NUCLEOTIDE SEQUENCE [LARGE SCALE GENOMIC DNA]</scope>
    <source>
        <strain evidence="10">ZAV-02</strain>
    </source>
</reference>
<dbReference type="GO" id="GO:0009236">
    <property type="term" value="P:cobalamin biosynthetic process"/>
    <property type="evidence" value="ECO:0007669"/>
    <property type="project" value="UniProtKB-KW"/>
</dbReference>
<dbReference type="EMBL" id="PNIQ01000716">
    <property type="protein sequence ID" value="PMP78634.1"/>
    <property type="molecule type" value="Genomic_DNA"/>
</dbReference>
<evidence type="ECO:0000256" key="1">
    <source>
        <dbReference type="ARBA" id="ARBA00005049"/>
    </source>
</evidence>
<dbReference type="Pfam" id="PF02277">
    <property type="entry name" value="DBI_PRT"/>
    <property type="match status" value="1"/>
</dbReference>
<dbReference type="PANTHER" id="PTHR43463">
    <property type="entry name" value="NICOTINATE-NUCLEOTIDE--DIMETHYLBENZIMIDAZOLE PHOSPHORIBOSYLTRANSFERASE"/>
    <property type="match status" value="1"/>
</dbReference>
<gene>
    <name evidence="10" type="ORF">C0184_10730</name>
</gene>
<evidence type="ECO:0000256" key="5">
    <source>
        <dbReference type="ARBA" id="ARBA00022573"/>
    </source>
</evidence>
<evidence type="ECO:0000256" key="9">
    <source>
        <dbReference type="ARBA" id="ARBA00047340"/>
    </source>
</evidence>
<comment type="pathway">
    <text evidence="1">Nucleoside biosynthesis; alpha-ribazole biosynthesis; alpha-ribazole from 5,6-dimethylbenzimidazole: step 1/2.</text>
</comment>
<evidence type="ECO:0000313" key="11">
    <source>
        <dbReference type="Proteomes" id="UP000243376"/>
    </source>
</evidence>
<evidence type="ECO:0000256" key="6">
    <source>
        <dbReference type="ARBA" id="ARBA00022676"/>
    </source>
</evidence>
<comment type="caution">
    <text evidence="10">The sequence shown here is derived from an EMBL/GenBank/DDBJ whole genome shotgun (WGS) entry which is preliminary data.</text>
</comment>
<dbReference type="AlphaFoldDB" id="A0A2J6X318"/>
<dbReference type="EC" id="2.4.2.21" evidence="3"/>
<protein>
    <recommendedName>
        <fullName evidence="4">Nicotinate-nucleotide--dimethylbenzimidazole phosphoribosyltransferase</fullName>
        <ecNumber evidence="3">2.4.2.21</ecNumber>
    </recommendedName>
    <alternativeName>
        <fullName evidence="8">N(1)-alpha-phosphoribosyltransferase</fullName>
    </alternativeName>
</protein>
<organism evidence="10 11">
    <name type="scientific">Chloroflexus aggregans</name>
    <dbReference type="NCBI Taxonomy" id="152260"/>
    <lineage>
        <taxon>Bacteria</taxon>
        <taxon>Bacillati</taxon>
        <taxon>Chloroflexota</taxon>
        <taxon>Chloroflexia</taxon>
        <taxon>Chloroflexales</taxon>
        <taxon>Chloroflexineae</taxon>
        <taxon>Chloroflexaceae</taxon>
        <taxon>Chloroflexus</taxon>
    </lineage>
</organism>
<dbReference type="SUPFAM" id="SSF52733">
    <property type="entry name" value="Nicotinate mononucleotide:5,6-dimethylbenzimidazole phosphoribosyltransferase (CobT)"/>
    <property type="match status" value="1"/>
</dbReference>
<evidence type="ECO:0000256" key="3">
    <source>
        <dbReference type="ARBA" id="ARBA00011991"/>
    </source>
</evidence>
<keyword evidence="6 10" id="KW-0328">Glycosyltransferase</keyword>
<dbReference type="PANTHER" id="PTHR43463:SF1">
    <property type="entry name" value="NICOTINATE-NUCLEOTIDE--DIMETHYLBENZIMIDAZOLE PHOSPHORIBOSYLTRANSFERASE"/>
    <property type="match status" value="1"/>
</dbReference>
<accession>A0A2J6X318</accession>
<dbReference type="Proteomes" id="UP000243376">
    <property type="component" value="Unassembled WGS sequence"/>
</dbReference>
<name>A0A2J6X318_9CHLR</name>
<feature type="non-terminal residue" evidence="10">
    <location>
        <position position="1"/>
    </location>
</feature>
<proteinExistence type="inferred from homology"/>
<dbReference type="InterPro" id="IPR023195">
    <property type="entry name" value="Nict_dMeBzImd_PRibTrfase_N"/>
</dbReference>
<dbReference type="InterPro" id="IPR003200">
    <property type="entry name" value="Nict_dMeBzImd_PRibTrfase"/>
</dbReference>
<sequence>KPLLDLDMRLGEGTGAVLAMSLCQAACKVLDEMATFAEAGVSEKKES</sequence>